<gene>
    <name evidence="7" type="ORF">DYB32_000450</name>
</gene>
<dbReference type="GO" id="GO:0006487">
    <property type="term" value="P:protein N-linked glycosylation"/>
    <property type="evidence" value="ECO:0007669"/>
    <property type="project" value="UniProtKB-UniRule"/>
</dbReference>
<reference evidence="7 8" key="1">
    <citation type="submission" date="2018-08" db="EMBL/GenBank/DDBJ databases">
        <title>Aphanomyces genome sequencing and annotation.</title>
        <authorList>
            <person name="Minardi D."/>
            <person name="Oidtmann B."/>
            <person name="Van Der Giezen M."/>
            <person name="Studholme D.J."/>
        </authorList>
    </citation>
    <scope>NUCLEOTIDE SEQUENCE [LARGE SCALE GENOMIC DNA]</scope>
    <source>
        <strain evidence="7 8">NJM0002</strain>
    </source>
</reference>
<evidence type="ECO:0000256" key="5">
    <source>
        <dbReference type="ARBA" id="ARBA00023136"/>
    </source>
</evidence>
<evidence type="ECO:0000256" key="1">
    <source>
        <dbReference type="ARBA" id="ARBA00004141"/>
    </source>
</evidence>
<comment type="subunit">
    <text evidence="6">Component of the oligosaccharyltransferase (OST) complex.</text>
</comment>
<evidence type="ECO:0000256" key="4">
    <source>
        <dbReference type="ARBA" id="ARBA00022989"/>
    </source>
</evidence>
<evidence type="ECO:0000313" key="7">
    <source>
        <dbReference type="EMBL" id="RHY35053.1"/>
    </source>
</evidence>
<protein>
    <recommendedName>
        <fullName evidence="6">Dolichyl-diphosphooligosaccharide-protein glycosyltransferase subunit OST5</fullName>
    </recommendedName>
</protein>
<feature type="transmembrane region" description="Helical" evidence="6">
    <location>
        <begin position="28"/>
        <end position="50"/>
    </location>
</feature>
<sequence>MTVLGFVFFAGFFTRTVSDEKNVVVETAYAAMASLFLGTGTVFLLLWAGVYA</sequence>
<name>A0A3R6YGR5_9STRA</name>
<comment type="similarity">
    <text evidence="2 6">Belongs to the OST5 family.</text>
</comment>
<comment type="caution">
    <text evidence="7">The sequence shown here is derived from an EMBL/GenBank/DDBJ whole genome shotgun (WGS) entry which is preliminary data.</text>
</comment>
<accession>A0A3R6YGR5</accession>
<keyword evidence="8" id="KW-1185">Reference proteome</keyword>
<evidence type="ECO:0000256" key="2">
    <source>
        <dbReference type="ARBA" id="ARBA00009825"/>
    </source>
</evidence>
<dbReference type="AlphaFoldDB" id="A0A3R6YGR5"/>
<dbReference type="GO" id="GO:0008250">
    <property type="term" value="C:oligosaccharyltransferase complex"/>
    <property type="evidence" value="ECO:0007669"/>
    <property type="project" value="UniProtKB-UniRule"/>
</dbReference>
<evidence type="ECO:0000313" key="8">
    <source>
        <dbReference type="Proteomes" id="UP000285060"/>
    </source>
</evidence>
<keyword evidence="5 6" id="KW-0472">Membrane</keyword>
<dbReference type="Proteomes" id="UP000285060">
    <property type="component" value="Unassembled WGS sequence"/>
</dbReference>
<organism evidence="7 8">
    <name type="scientific">Aphanomyces invadans</name>
    <dbReference type="NCBI Taxonomy" id="157072"/>
    <lineage>
        <taxon>Eukaryota</taxon>
        <taxon>Sar</taxon>
        <taxon>Stramenopiles</taxon>
        <taxon>Oomycota</taxon>
        <taxon>Saprolegniomycetes</taxon>
        <taxon>Saprolegniales</taxon>
        <taxon>Verrucalvaceae</taxon>
        <taxon>Aphanomyces</taxon>
    </lineage>
</organism>
<proteinExistence type="inferred from homology"/>
<comment type="function">
    <text evidence="6">Subunit of the oligosaccharyl transferase (OST) complex that catalyzes the initial transfer of a defined glycan (Glc(3)Man(9)GlcNAc(2) in eukaryotes) from the lipid carrier dolichol-pyrophosphate to an asparagine residue within an Asn-X-Ser/Thr consensus motif in nascent polypeptide chains, the first step in protein N-glycosylation. N-glycosylation occurs cotranslationally and the complex associates with the Sec61 complex at the channel-forming translocon complex that mediates protein translocation across the endoplasmic reticulum (ER). All subunits are required for a maximal enzyme activity.</text>
</comment>
<dbReference type="InterPro" id="IPR007915">
    <property type="entry name" value="TMEM258/Ost5"/>
</dbReference>
<comment type="caution">
    <text evidence="6">Lacks conserved residue(s) required for the propagation of feature annotation.</text>
</comment>
<evidence type="ECO:0000256" key="3">
    <source>
        <dbReference type="ARBA" id="ARBA00022692"/>
    </source>
</evidence>
<dbReference type="Pfam" id="PF05251">
    <property type="entry name" value="Ost5"/>
    <property type="match status" value="1"/>
</dbReference>
<dbReference type="EMBL" id="QUSY01000010">
    <property type="protein sequence ID" value="RHY35053.1"/>
    <property type="molecule type" value="Genomic_DNA"/>
</dbReference>
<comment type="subcellular location">
    <subcellularLocation>
        <location evidence="1 6">Membrane</location>
        <topology evidence="1 6">Multi-pass membrane protein</topology>
    </subcellularLocation>
</comment>
<keyword evidence="4 6" id="KW-1133">Transmembrane helix</keyword>
<evidence type="ECO:0000256" key="6">
    <source>
        <dbReference type="RuleBase" id="RU367008"/>
    </source>
</evidence>
<keyword evidence="3 6" id="KW-0812">Transmembrane</keyword>